<proteinExistence type="inferred from homology"/>
<sequence>MLRYNLIVAVCENFGIGLKGDLPWRLKSELKYFSRTTKRTRDPAKRNVVIMGRKTYFGVPPSKRPLPDRLNIVLSTTMSRAELPNDVLLCRSLEEAMKMLESESEPWCDQIENIWIVGGSGVYEEAMASPRCYRLYITKIQEQFECDTFFPNIPADFHEVPLDEDTPHGVQEENGIKYEYKILEKQ</sequence>
<dbReference type="GO" id="GO:0006730">
    <property type="term" value="P:one-carbon metabolic process"/>
    <property type="evidence" value="ECO:0007669"/>
    <property type="project" value="UniProtKB-KW"/>
</dbReference>
<dbReference type="Pfam" id="PF00186">
    <property type="entry name" value="DHFR_1"/>
    <property type="match status" value="1"/>
</dbReference>
<dbReference type="Proteomes" id="UP000008792">
    <property type="component" value="Unassembled WGS sequence"/>
</dbReference>
<dbReference type="OMA" id="RDNQLPW"/>
<dbReference type="STRING" id="7244.B4M4D4"/>
<protein>
    <recommendedName>
        <fullName evidence="3">dihydrofolate reductase</fullName>
        <ecNumber evidence="3">1.5.1.3</ecNumber>
    </recommendedName>
</protein>
<feature type="domain" description="DHFR" evidence="10">
    <location>
        <begin position="3"/>
        <end position="185"/>
    </location>
</feature>
<dbReference type="PROSITE" id="PS51330">
    <property type="entry name" value="DHFR_2"/>
    <property type="match status" value="1"/>
</dbReference>
<keyword evidence="4" id="KW-0554">One-carbon metabolism</keyword>
<comment type="function">
    <text evidence="7">Key enzyme in folate metabolism. Catalyzes an essential reaction for de novo glycine and purine synthesis, and for DNA precursor synthesis.</text>
</comment>
<organism evidence="11 12">
    <name type="scientific">Drosophila virilis</name>
    <name type="common">Fruit fly</name>
    <dbReference type="NCBI Taxonomy" id="7244"/>
    <lineage>
        <taxon>Eukaryota</taxon>
        <taxon>Metazoa</taxon>
        <taxon>Ecdysozoa</taxon>
        <taxon>Arthropoda</taxon>
        <taxon>Hexapoda</taxon>
        <taxon>Insecta</taxon>
        <taxon>Pterygota</taxon>
        <taxon>Neoptera</taxon>
        <taxon>Endopterygota</taxon>
        <taxon>Diptera</taxon>
        <taxon>Brachycera</taxon>
        <taxon>Muscomorpha</taxon>
        <taxon>Ephydroidea</taxon>
        <taxon>Drosophilidae</taxon>
        <taxon>Drosophila</taxon>
    </lineage>
</organism>
<evidence type="ECO:0000256" key="2">
    <source>
        <dbReference type="ARBA" id="ARBA00009539"/>
    </source>
</evidence>
<evidence type="ECO:0000256" key="7">
    <source>
        <dbReference type="ARBA" id="ARBA00025067"/>
    </source>
</evidence>
<dbReference type="eggNOG" id="KOG1324">
    <property type="taxonomic scope" value="Eukaryota"/>
</dbReference>
<dbReference type="PANTHER" id="PTHR48069:SF3">
    <property type="entry name" value="DIHYDROFOLATE REDUCTASE"/>
    <property type="match status" value="1"/>
</dbReference>
<dbReference type="GO" id="GO:0005739">
    <property type="term" value="C:mitochondrion"/>
    <property type="evidence" value="ECO:0007669"/>
    <property type="project" value="TreeGrafter"/>
</dbReference>
<dbReference type="SMR" id="B4M4D4"/>
<name>B4M4D4_DROVI</name>
<dbReference type="OrthoDB" id="4664297at2759"/>
<comment type="catalytic activity">
    <reaction evidence="8">
        <text>(6S)-5,6,7,8-tetrahydrofolate + NADP(+) = 7,8-dihydrofolate + NADPH + H(+)</text>
        <dbReference type="Rhea" id="RHEA:15009"/>
        <dbReference type="ChEBI" id="CHEBI:15378"/>
        <dbReference type="ChEBI" id="CHEBI:57451"/>
        <dbReference type="ChEBI" id="CHEBI:57453"/>
        <dbReference type="ChEBI" id="CHEBI:57783"/>
        <dbReference type="ChEBI" id="CHEBI:58349"/>
        <dbReference type="EC" id="1.5.1.3"/>
    </reaction>
</comment>
<dbReference type="FunFam" id="3.40.430.10:FF:000002">
    <property type="entry name" value="Dihydrofolate reductase"/>
    <property type="match status" value="1"/>
</dbReference>
<dbReference type="InParanoid" id="B4M4D4"/>
<dbReference type="InterPro" id="IPR001796">
    <property type="entry name" value="DHFR_dom"/>
</dbReference>
<evidence type="ECO:0000256" key="4">
    <source>
        <dbReference type="ARBA" id="ARBA00022563"/>
    </source>
</evidence>
<dbReference type="PANTHER" id="PTHR48069">
    <property type="entry name" value="DIHYDROFOLATE REDUCTASE"/>
    <property type="match status" value="1"/>
</dbReference>
<dbReference type="AlphaFoldDB" id="B4M4D4"/>
<keyword evidence="5" id="KW-0521">NADP</keyword>
<dbReference type="FunCoup" id="B4M4D4">
    <property type="interactions" value="444"/>
</dbReference>
<dbReference type="InterPro" id="IPR024072">
    <property type="entry name" value="DHFR-like_dom_sf"/>
</dbReference>
<dbReference type="GO" id="GO:0046452">
    <property type="term" value="P:dihydrofolate metabolic process"/>
    <property type="evidence" value="ECO:0007669"/>
    <property type="project" value="TreeGrafter"/>
</dbReference>
<comment type="similarity">
    <text evidence="2 9">Belongs to the dihydrofolate reductase family.</text>
</comment>
<evidence type="ECO:0000313" key="12">
    <source>
        <dbReference type="Proteomes" id="UP000008792"/>
    </source>
</evidence>
<dbReference type="EMBL" id="CH940652">
    <property type="protein sequence ID" value="EDW59495.1"/>
    <property type="molecule type" value="Genomic_DNA"/>
</dbReference>
<dbReference type="GO" id="GO:0046654">
    <property type="term" value="P:tetrahydrofolate biosynthetic process"/>
    <property type="evidence" value="ECO:0007669"/>
    <property type="project" value="UniProtKB-UniPathway"/>
</dbReference>
<dbReference type="EC" id="1.5.1.3" evidence="3"/>
<evidence type="ECO:0000256" key="3">
    <source>
        <dbReference type="ARBA" id="ARBA00012856"/>
    </source>
</evidence>
<dbReference type="GO" id="GO:0050661">
    <property type="term" value="F:NADP binding"/>
    <property type="evidence" value="ECO:0007669"/>
    <property type="project" value="InterPro"/>
</dbReference>
<dbReference type="PROSITE" id="PS00075">
    <property type="entry name" value="DHFR_1"/>
    <property type="match status" value="1"/>
</dbReference>
<gene>
    <name evidence="11" type="primary">Dvir\GJ10259</name>
    <name evidence="11" type="ORF">Dvir_GJ10259</name>
</gene>
<reference evidence="11 12" key="1">
    <citation type="journal article" date="2007" name="Nature">
        <title>Evolution of genes and genomes on the Drosophila phylogeny.</title>
        <authorList>
            <consortium name="Drosophila 12 Genomes Consortium"/>
            <person name="Clark A.G."/>
            <person name="Eisen M.B."/>
            <person name="Smith D.R."/>
            <person name="Bergman C.M."/>
            <person name="Oliver B."/>
            <person name="Markow T.A."/>
            <person name="Kaufman T.C."/>
            <person name="Kellis M."/>
            <person name="Gelbart W."/>
            <person name="Iyer V.N."/>
            <person name="Pollard D.A."/>
            <person name="Sackton T.B."/>
            <person name="Larracuente A.M."/>
            <person name="Singh N.D."/>
            <person name="Abad J.P."/>
            <person name="Abt D.N."/>
            <person name="Adryan B."/>
            <person name="Aguade M."/>
            <person name="Akashi H."/>
            <person name="Anderson W.W."/>
            <person name="Aquadro C.F."/>
            <person name="Ardell D.H."/>
            <person name="Arguello R."/>
            <person name="Artieri C.G."/>
            <person name="Barbash D.A."/>
            <person name="Barker D."/>
            <person name="Barsanti P."/>
            <person name="Batterham P."/>
            <person name="Batzoglou S."/>
            <person name="Begun D."/>
            <person name="Bhutkar A."/>
            <person name="Blanco E."/>
            <person name="Bosak S.A."/>
            <person name="Bradley R.K."/>
            <person name="Brand A.D."/>
            <person name="Brent M.R."/>
            <person name="Brooks A.N."/>
            <person name="Brown R.H."/>
            <person name="Butlin R.K."/>
            <person name="Caggese C."/>
            <person name="Calvi B.R."/>
            <person name="Bernardo de Carvalho A."/>
            <person name="Caspi A."/>
            <person name="Castrezana S."/>
            <person name="Celniker S.E."/>
            <person name="Chang J.L."/>
            <person name="Chapple C."/>
            <person name="Chatterji S."/>
            <person name="Chinwalla A."/>
            <person name="Civetta A."/>
            <person name="Clifton S.W."/>
            <person name="Comeron J.M."/>
            <person name="Costello J.C."/>
            <person name="Coyne J.A."/>
            <person name="Daub J."/>
            <person name="David R.G."/>
            <person name="Delcher A.L."/>
            <person name="Delehaunty K."/>
            <person name="Do C.B."/>
            <person name="Ebling H."/>
            <person name="Edwards K."/>
            <person name="Eickbush T."/>
            <person name="Evans J.D."/>
            <person name="Filipski A."/>
            <person name="Findeiss S."/>
            <person name="Freyhult E."/>
            <person name="Fulton L."/>
            <person name="Fulton R."/>
            <person name="Garcia A.C."/>
            <person name="Gardiner A."/>
            <person name="Garfield D.A."/>
            <person name="Garvin B.E."/>
            <person name="Gibson G."/>
            <person name="Gilbert D."/>
            <person name="Gnerre S."/>
            <person name="Godfrey J."/>
            <person name="Good R."/>
            <person name="Gotea V."/>
            <person name="Gravely B."/>
            <person name="Greenberg A.J."/>
            <person name="Griffiths-Jones S."/>
            <person name="Gross S."/>
            <person name="Guigo R."/>
            <person name="Gustafson E.A."/>
            <person name="Haerty W."/>
            <person name="Hahn M.W."/>
            <person name="Halligan D.L."/>
            <person name="Halpern A.L."/>
            <person name="Halter G.M."/>
            <person name="Han M.V."/>
            <person name="Heger A."/>
            <person name="Hillier L."/>
            <person name="Hinrichs A.S."/>
            <person name="Holmes I."/>
            <person name="Hoskins R.A."/>
            <person name="Hubisz M.J."/>
            <person name="Hultmark D."/>
            <person name="Huntley M.A."/>
            <person name="Jaffe D.B."/>
            <person name="Jagadeeshan S."/>
            <person name="Jeck W.R."/>
            <person name="Johnson J."/>
            <person name="Jones C.D."/>
            <person name="Jordan W.C."/>
            <person name="Karpen G.H."/>
            <person name="Kataoka E."/>
            <person name="Keightley P.D."/>
            <person name="Kheradpour P."/>
            <person name="Kirkness E.F."/>
            <person name="Koerich L.B."/>
            <person name="Kristiansen K."/>
            <person name="Kudrna D."/>
            <person name="Kulathinal R.J."/>
            <person name="Kumar S."/>
            <person name="Kwok R."/>
            <person name="Lander E."/>
            <person name="Langley C.H."/>
            <person name="Lapoint R."/>
            <person name="Lazzaro B.P."/>
            <person name="Lee S.J."/>
            <person name="Levesque L."/>
            <person name="Li R."/>
            <person name="Lin C.F."/>
            <person name="Lin M.F."/>
            <person name="Lindblad-Toh K."/>
            <person name="Llopart A."/>
            <person name="Long M."/>
            <person name="Low L."/>
            <person name="Lozovsky E."/>
            <person name="Lu J."/>
            <person name="Luo M."/>
            <person name="Machado C.A."/>
            <person name="Makalowski W."/>
            <person name="Marzo M."/>
            <person name="Matsuda M."/>
            <person name="Matzkin L."/>
            <person name="McAllister B."/>
            <person name="McBride C.S."/>
            <person name="McKernan B."/>
            <person name="McKernan K."/>
            <person name="Mendez-Lago M."/>
            <person name="Minx P."/>
            <person name="Mollenhauer M.U."/>
            <person name="Montooth K."/>
            <person name="Mount S.M."/>
            <person name="Mu X."/>
            <person name="Myers E."/>
            <person name="Negre B."/>
            <person name="Newfeld S."/>
            <person name="Nielsen R."/>
            <person name="Noor M.A."/>
            <person name="O'Grady P."/>
            <person name="Pachter L."/>
            <person name="Papaceit M."/>
            <person name="Parisi M.J."/>
            <person name="Parisi M."/>
            <person name="Parts L."/>
            <person name="Pedersen J.S."/>
            <person name="Pesole G."/>
            <person name="Phillippy A.M."/>
            <person name="Ponting C.P."/>
            <person name="Pop M."/>
            <person name="Porcelli D."/>
            <person name="Powell J.R."/>
            <person name="Prohaska S."/>
            <person name="Pruitt K."/>
            <person name="Puig M."/>
            <person name="Quesneville H."/>
            <person name="Ram K.R."/>
            <person name="Rand D."/>
            <person name="Rasmussen M.D."/>
            <person name="Reed L.K."/>
            <person name="Reenan R."/>
            <person name="Reily A."/>
            <person name="Remington K.A."/>
            <person name="Rieger T.T."/>
            <person name="Ritchie M.G."/>
            <person name="Robin C."/>
            <person name="Rogers Y.H."/>
            <person name="Rohde C."/>
            <person name="Rozas J."/>
            <person name="Rubenfield M.J."/>
            <person name="Ruiz A."/>
            <person name="Russo S."/>
            <person name="Salzberg S.L."/>
            <person name="Sanchez-Gracia A."/>
            <person name="Saranga D.J."/>
            <person name="Sato H."/>
            <person name="Schaeffer S.W."/>
            <person name="Schatz M.C."/>
            <person name="Schlenke T."/>
            <person name="Schwartz R."/>
            <person name="Segarra C."/>
            <person name="Singh R.S."/>
            <person name="Sirot L."/>
            <person name="Sirota M."/>
            <person name="Sisneros N.B."/>
            <person name="Smith C.D."/>
            <person name="Smith T.F."/>
            <person name="Spieth J."/>
            <person name="Stage D.E."/>
            <person name="Stark A."/>
            <person name="Stephan W."/>
            <person name="Strausberg R.L."/>
            <person name="Strempel S."/>
            <person name="Sturgill D."/>
            <person name="Sutton G."/>
            <person name="Sutton G.G."/>
            <person name="Tao W."/>
            <person name="Teichmann S."/>
            <person name="Tobari Y.N."/>
            <person name="Tomimura Y."/>
            <person name="Tsolas J.M."/>
            <person name="Valente V.L."/>
            <person name="Venter E."/>
            <person name="Venter J.C."/>
            <person name="Vicario S."/>
            <person name="Vieira F.G."/>
            <person name="Vilella A.J."/>
            <person name="Villasante A."/>
            <person name="Walenz B."/>
            <person name="Wang J."/>
            <person name="Wasserman M."/>
            <person name="Watts T."/>
            <person name="Wilson D."/>
            <person name="Wilson R.K."/>
            <person name="Wing R.A."/>
            <person name="Wolfner M.F."/>
            <person name="Wong A."/>
            <person name="Wong G.K."/>
            <person name="Wu C.I."/>
            <person name="Wu G."/>
            <person name="Yamamoto D."/>
            <person name="Yang H.P."/>
            <person name="Yang S.P."/>
            <person name="Yorke J.A."/>
            <person name="Yoshida K."/>
            <person name="Zdobnov E."/>
            <person name="Zhang P."/>
            <person name="Zhang Y."/>
            <person name="Zimin A.V."/>
            <person name="Baldwin J."/>
            <person name="Abdouelleil A."/>
            <person name="Abdulkadir J."/>
            <person name="Abebe A."/>
            <person name="Abera B."/>
            <person name="Abreu J."/>
            <person name="Acer S.C."/>
            <person name="Aftuck L."/>
            <person name="Alexander A."/>
            <person name="An P."/>
            <person name="Anderson E."/>
            <person name="Anderson S."/>
            <person name="Arachi H."/>
            <person name="Azer M."/>
            <person name="Bachantsang P."/>
            <person name="Barry A."/>
            <person name="Bayul T."/>
            <person name="Berlin A."/>
            <person name="Bessette D."/>
            <person name="Bloom T."/>
            <person name="Blye J."/>
            <person name="Boguslavskiy L."/>
            <person name="Bonnet C."/>
            <person name="Boukhgalter B."/>
            <person name="Bourzgui I."/>
            <person name="Brown A."/>
            <person name="Cahill P."/>
            <person name="Channer S."/>
            <person name="Cheshatsang Y."/>
            <person name="Chuda L."/>
            <person name="Citroen M."/>
            <person name="Collymore A."/>
            <person name="Cooke P."/>
            <person name="Costello M."/>
            <person name="D'Aco K."/>
            <person name="Daza R."/>
            <person name="De Haan G."/>
            <person name="DeGray S."/>
            <person name="DeMaso C."/>
            <person name="Dhargay N."/>
            <person name="Dooley K."/>
            <person name="Dooley E."/>
            <person name="Doricent M."/>
            <person name="Dorje P."/>
            <person name="Dorjee K."/>
            <person name="Dupes A."/>
            <person name="Elong R."/>
            <person name="Falk J."/>
            <person name="Farina A."/>
            <person name="Faro S."/>
            <person name="Ferguson D."/>
            <person name="Fisher S."/>
            <person name="Foley C.D."/>
            <person name="Franke A."/>
            <person name="Friedrich D."/>
            <person name="Gadbois L."/>
            <person name="Gearin G."/>
            <person name="Gearin C.R."/>
            <person name="Giannoukos G."/>
            <person name="Goode T."/>
            <person name="Graham J."/>
            <person name="Grandbois E."/>
            <person name="Grewal S."/>
            <person name="Gyaltsen K."/>
            <person name="Hafez N."/>
            <person name="Hagos B."/>
            <person name="Hall J."/>
            <person name="Henson C."/>
            <person name="Hollinger A."/>
            <person name="Honan T."/>
            <person name="Huard M.D."/>
            <person name="Hughes L."/>
            <person name="Hurhula B."/>
            <person name="Husby M.E."/>
            <person name="Kamat A."/>
            <person name="Kanga B."/>
            <person name="Kashin S."/>
            <person name="Khazanovich D."/>
            <person name="Kisner P."/>
            <person name="Lance K."/>
            <person name="Lara M."/>
            <person name="Lee W."/>
            <person name="Lennon N."/>
            <person name="Letendre F."/>
            <person name="LeVine R."/>
            <person name="Lipovsky A."/>
            <person name="Liu X."/>
            <person name="Liu J."/>
            <person name="Liu S."/>
            <person name="Lokyitsang T."/>
            <person name="Lokyitsang Y."/>
            <person name="Lubonja R."/>
            <person name="Lui A."/>
            <person name="MacDonald P."/>
            <person name="Magnisalis V."/>
            <person name="Maru K."/>
            <person name="Matthews C."/>
            <person name="McCusker W."/>
            <person name="McDonough S."/>
            <person name="Mehta T."/>
            <person name="Meldrim J."/>
            <person name="Meneus L."/>
            <person name="Mihai O."/>
            <person name="Mihalev A."/>
            <person name="Mihova T."/>
            <person name="Mittelman R."/>
            <person name="Mlenga V."/>
            <person name="Montmayeur A."/>
            <person name="Mulrain L."/>
            <person name="Navidi A."/>
            <person name="Naylor J."/>
            <person name="Negash T."/>
            <person name="Nguyen T."/>
            <person name="Nguyen N."/>
            <person name="Nicol R."/>
            <person name="Norbu C."/>
            <person name="Norbu N."/>
            <person name="Novod N."/>
            <person name="O'Neill B."/>
            <person name="Osman S."/>
            <person name="Markiewicz E."/>
            <person name="Oyono O.L."/>
            <person name="Patti C."/>
            <person name="Phunkhang P."/>
            <person name="Pierre F."/>
            <person name="Priest M."/>
            <person name="Raghuraman S."/>
            <person name="Rege F."/>
            <person name="Reyes R."/>
            <person name="Rise C."/>
            <person name="Rogov P."/>
            <person name="Ross K."/>
            <person name="Ryan E."/>
            <person name="Settipalli S."/>
            <person name="Shea T."/>
            <person name="Sherpa N."/>
            <person name="Shi L."/>
            <person name="Shih D."/>
            <person name="Sparrow T."/>
            <person name="Spaulding J."/>
            <person name="Stalker J."/>
            <person name="Stange-Thomann N."/>
            <person name="Stavropoulos S."/>
            <person name="Stone C."/>
            <person name="Strader C."/>
            <person name="Tesfaye S."/>
            <person name="Thomson T."/>
            <person name="Thoulutsang Y."/>
            <person name="Thoulutsang D."/>
            <person name="Topham K."/>
            <person name="Topping I."/>
            <person name="Tsamla T."/>
            <person name="Vassiliev H."/>
            <person name="Vo A."/>
            <person name="Wangchuk T."/>
            <person name="Wangdi T."/>
            <person name="Weiand M."/>
            <person name="Wilkinson J."/>
            <person name="Wilson A."/>
            <person name="Yadav S."/>
            <person name="Young G."/>
            <person name="Yu Q."/>
            <person name="Zembek L."/>
            <person name="Zhong D."/>
            <person name="Zimmer A."/>
            <person name="Zwirko Z."/>
            <person name="Jaffe D.B."/>
            <person name="Alvarez P."/>
            <person name="Brockman W."/>
            <person name="Butler J."/>
            <person name="Chin C."/>
            <person name="Gnerre S."/>
            <person name="Grabherr M."/>
            <person name="Kleber M."/>
            <person name="Mauceli E."/>
            <person name="MacCallum I."/>
        </authorList>
    </citation>
    <scope>NUCLEOTIDE SEQUENCE [LARGE SCALE GENOMIC DNA]</scope>
    <source>
        <strain evidence="12">Tucson 15010-1051.87</strain>
    </source>
</reference>
<accession>B4M4D4</accession>
<keyword evidence="6 11" id="KW-0560">Oxidoreductase</keyword>
<dbReference type="CDD" id="cd00209">
    <property type="entry name" value="DHFR"/>
    <property type="match status" value="1"/>
</dbReference>
<dbReference type="PRINTS" id="PR00070">
    <property type="entry name" value="DHFR"/>
</dbReference>
<evidence type="ECO:0000256" key="6">
    <source>
        <dbReference type="ARBA" id="ARBA00023002"/>
    </source>
</evidence>
<dbReference type="PhylomeDB" id="B4M4D4"/>
<dbReference type="InterPro" id="IPR012259">
    <property type="entry name" value="DHFR"/>
</dbReference>
<evidence type="ECO:0000256" key="5">
    <source>
        <dbReference type="ARBA" id="ARBA00022857"/>
    </source>
</evidence>
<evidence type="ECO:0000256" key="9">
    <source>
        <dbReference type="RuleBase" id="RU004474"/>
    </source>
</evidence>
<dbReference type="KEGG" id="dvi:6633144"/>
<dbReference type="GO" id="GO:0004146">
    <property type="term" value="F:dihydrofolate reductase activity"/>
    <property type="evidence" value="ECO:0007669"/>
    <property type="project" value="UniProtKB-EC"/>
</dbReference>
<dbReference type="HOGENOM" id="CLU_043966_2_3_1"/>
<dbReference type="InterPro" id="IPR017925">
    <property type="entry name" value="DHFR_CS"/>
</dbReference>
<dbReference type="Gene3D" id="3.40.430.10">
    <property type="entry name" value="Dihydrofolate Reductase, subunit A"/>
    <property type="match status" value="1"/>
</dbReference>
<dbReference type="UniPathway" id="UPA00077">
    <property type="reaction ID" value="UER00158"/>
</dbReference>
<evidence type="ECO:0000256" key="8">
    <source>
        <dbReference type="ARBA" id="ARBA00048873"/>
    </source>
</evidence>
<keyword evidence="12" id="KW-1185">Reference proteome</keyword>
<evidence type="ECO:0000259" key="10">
    <source>
        <dbReference type="PROSITE" id="PS51330"/>
    </source>
</evidence>
<dbReference type="SUPFAM" id="SSF53597">
    <property type="entry name" value="Dihydrofolate reductase-like"/>
    <property type="match status" value="1"/>
</dbReference>
<comment type="pathway">
    <text evidence="1">Cofactor biosynthesis; tetrahydrofolate biosynthesis; 5,6,7,8-tetrahydrofolate from 7,8-dihydrofolate: step 1/1.</text>
</comment>
<dbReference type="GO" id="GO:0046655">
    <property type="term" value="P:folic acid metabolic process"/>
    <property type="evidence" value="ECO:0007669"/>
    <property type="project" value="TreeGrafter"/>
</dbReference>
<evidence type="ECO:0000256" key="1">
    <source>
        <dbReference type="ARBA" id="ARBA00004903"/>
    </source>
</evidence>
<evidence type="ECO:0000313" key="11">
    <source>
        <dbReference type="EMBL" id="EDW59495.1"/>
    </source>
</evidence>